<evidence type="ECO:0000313" key="1">
    <source>
        <dbReference type="EMBL" id="MBB5774340.1"/>
    </source>
</evidence>
<organism evidence="1 2">
    <name type="scientific">Nonomuraea jabiensis</name>
    <dbReference type="NCBI Taxonomy" id="882448"/>
    <lineage>
        <taxon>Bacteria</taxon>
        <taxon>Bacillati</taxon>
        <taxon>Actinomycetota</taxon>
        <taxon>Actinomycetes</taxon>
        <taxon>Streptosporangiales</taxon>
        <taxon>Streptosporangiaceae</taxon>
        <taxon>Nonomuraea</taxon>
    </lineage>
</organism>
<dbReference type="Proteomes" id="UP000579153">
    <property type="component" value="Unassembled WGS sequence"/>
</dbReference>
<dbReference type="PANTHER" id="PTHR34613:SF1">
    <property type="entry name" value="SLL6017 PROTEIN"/>
    <property type="match status" value="1"/>
</dbReference>
<proteinExistence type="predicted"/>
<dbReference type="PANTHER" id="PTHR34613">
    <property type="entry name" value="SLL0800 PROTEIN"/>
    <property type="match status" value="1"/>
</dbReference>
<dbReference type="AlphaFoldDB" id="A0A7W9L8D2"/>
<sequence>MFSDRPQLAVEVLRDLLGVELPATPLVRVEKSTFNTRPSDDINSDLILVLGPPQTAAHAIILEVQQDKTKDPRQLARYAAALWLMLRCDVTVLLVCPDRGVADHYAQPIDSGLSGYRLQAQVLGPDDIPVITDPQEAVARPALAIMAVMAHGRDRKVVEAFAMALGELRDEHAAKYYEYAYSMSAPDVRRLLEEIIMTSTTWPVYSPFAREHYGRGQAEGEAKGKAEEAVRMLLLVLGARGFDIPDDMRTRISTCADLAQLESWATRAVTAQSVEDLFDETGGQHR</sequence>
<reference evidence="1 2" key="1">
    <citation type="submission" date="2020-08" db="EMBL/GenBank/DDBJ databases">
        <title>Sequencing the genomes of 1000 actinobacteria strains.</title>
        <authorList>
            <person name="Klenk H.-P."/>
        </authorList>
    </citation>
    <scope>NUCLEOTIDE SEQUENCE [LARGE SCALE GENOMIC DNA]</scope>
    <source>
        <strain evidence="1 2">DSM 45507</strain>
    </source>
</reference>
<accession>A0A7W9L8D2</accession>
<name>A0A7W9L8D2_9ACTN</name>
<dbReference type="RefSeq" id="WP_246554155.1">
    <property type="nucleotide sequence ID" value="NZ_JACHMB010000001.1"/>
</dbReference>
<keyword evidence="2" id="KW-1185">Reference proteome</keyword>
<evidence type="ECO:0000313" key="2">
    <source>
        <dbReference type="Proteomes" id="UP000579153"/>
    </source>
</evidence>
<gene>
    <name evidence="1" type="ORF">HD596_001096</name>
</gene>
<comment type="caution">
    <text evidence="1">The sequence shown here is derived from an EMBL/GenBank/DDBJ whole genome shotgun (WGS) entry which is preliminary data.</text>
</comment>
<dbReference type="EMBL" id="JACHMB010000001">
    <property type="protein sequence ID" value="MBB5774340.1"/>
    <property type="molecule type" value="Genomic_DNA"/>
</dbReference>
<protein>
    <submittedName>
        <fullName evidence="1">Uncharacterized protein</fullName>
    </submittedName>
</protein>